<feature type="domain" description="PPM-type phosphatase" evidence="1">
    <location>
        <begin position="7"/>
        <end position="238"/>
    </location>
</feature>
<dbReference type="SMART" id="SM00332">
    <property type="entry name" value="PP2Cc"/>
    <property type="match status" value="1"/>
</dbReference>
<dbReference type="InterPro" id="IPR001932">
    <property type="entry name" value="PPM-type_phosphatase-like_dom"/>
</dbReference>
<reference evidence="2" key="1">
    <citation type="submission" date="2022-10" db="EMBL/GenBank/DDBJ databases">
        <title>The WGS of Solirubrobacter ginsenosidimutans DSM 21036.</title>
        <authorList>
            <person name="Jiang Z."/>
        </authorList>
    </citation>
    <scope>NUCLEOTIDE SEQUENCE</scope>
    <source>
        <strain evidence="2">DSM 21036</strain>
    </source>
</reference>
<keyword evidence="3" id="KW-1185">Reference proteome</keyword>
<proteinExistence type="predicted"/>
<dbReference type="Gene3D" id="3.60.40.10">
    <property type="entry name" value="PPM-type phosphatase domain"/>
    <property type="match status" value="1"/>
</dbReference>
<protein>
    <submittedName>
        <fullName evidence="2">Protein phosphatase 2C domain-containing protein</fullName>
    </submittedName>
</protein>
<sequence>MSELTLECTARSDIGRRKNNEDAVYASPRLAAVADGVGGAAAGEVASGWIIQALQHLDKSKLGGPLELALREAIAWGNETIGFVGQNRPHMSGMSTTLTAVALANDGTYAFANIGDSRTYLLRDGELKQLTRDDSFVQHMIDEGHLTVEQARRHPSRSLVLEALDGKPDRRAVITTLAACADDRLLLCSDGLSDVVELSALRDVLTAHESRPECVDALVHLALESGARDNVSAIVVDVVPRSDPATAWQSQLDSSSTATST</sequence>
<dbReference type="PROSITE" id="PS51746">
    <property type="entry name" value="PPM_2"/>
    <property type="match status" value="1"/>
</dbReference>
<dbReference type="EMBL" id="JAPDOD010000021">
    <property type="protein sequence ID" value="MDA0162880.1"/>
    <property type="molecule type" value="Genomic_DNA"/>
</dbReference>
<dbReference type="GO" id="GO:0004722">
    <property type="term" value="F:protein serine/threonine phosphatase activity"/>
    <property type="evidence" value="ECO:0007669"/>
    <property type="project" value="InterPro"/>
</dbReference>
<dbReference type="InterPro" id="IPR036457">
    <property type="entry name" value="PPM-type-like_dom_sf"/>
</dbReference>
<organism evidence="2 3">
    <name type="scientific">Solirubrobacter ginsenosidimutans</name>
    <dbReference type="NCBI Taxonomy" id="490573"/>
    <lineage>
        <taxon>Bacteria</taxon>
        <taxon>Bacillati</taxon>
        <taxon>Actinomycetota</taxon>
        <taxon>Thermoleophilia</taxon>
        <taxon>Solirubrobacterales</taxon>
        <taxon>Solirubrobacteraceae</taxon>
        <taxon>Solirubrobacter</taxon>
    </lineage>
</organism>
<dbReference type="RefSeq" id="WP_270042120.1">
    <property type="nucleotide sequence ID" value="NZ_JAPDOD010000021.1"/>
</dbReference>
<evidence type="ECO:0000259" key="1">
    <source>
        <dbReference type="PROSITE" id="PS51746"/>
    </source>
</evidence>
<comment type="caution">
    <text evidence="2">The sequence shown here is derived from an EMBL/GenBank/DDBJ whole genome shotgun (WGS) entry which is preliminary data.</text>
</comment>
<dbReference type="Proteomes" id="UP001149140">
    <property type="component" value="Unassembled WGS sequence"/>
</dbReference>
<name>A0A9X3MUS3_9ACTN</name>
<evidence type="ECO:0000313" key="2">
    <source>
        <dbReference type="EMBL" id="MDA0162880.1"/>
    </source>
</evidence>
<dbReference type="Pfam" id="PF13672">
    <property type="entry name" value="PP2C_2"/>
    <property type="match status" value="1"/>
</dbReference>
<accession>A0A9X3MUS3</accession>
<dbReference type="CDD" id="cd00143">
    <property type="entry name" value="PP2Cc"/>
    <property type="match status" value="1"/>
</dbReference>
<dbReference type="InterPro" id="IPR015655">
    <property type="entry name" value="PP2C"/>
</dbReference>
<evidence type="ECO:0000313" key="3">
    <source>
        <dbReference type="Proteomes" id="UP001149140"/>
    </source>
</evidence>
<dbReference type="PANTHER" id="PTHR47992">
    <property type="entry name" value="PROTEIN PHOSPHATASE"/>
    <property type="match status" value="1"/>
</dbReference>
<dbReference type="AlphaFoldDB" id="A0A9X3MUS3"/>
<dbReference type="SUPFAM" id="SSF81606">
    <property type="entry name" value="PP2C-like"/>
    <property type="match status" value="1"/>
</dbReference>
<dbReference type="SMART" id="SM00331">
    <property type="entry name" value="PP2C_SIG"/>
    <property type="match status" value="1"/>
</dbReference>
<gene>
    <name evidence="2" type="ORF">OM076_21580</name>
</gene>